<dbReference type="PROSITE" id="PS50104">
    <property type="entry name" value="TIR"/>
    <property type="match status" value="1"/>
</dbReference>
<dbReference type="Pfam" id="PF01582">
    <property type="entry name" value="TIR"/>
    <property type="match status" value="1"/>
</dbReference>
<dbReference type="InterPro" id="IPR027417">
    <property type="entry name" value="P-loop_NTPase"/>
</dbReference>
<evidence type="ECO:0000259" key="2">
    <source>
        <dbReference type="PROSITE" id="PS50104"/>
    </source>
</evidence>
<dbReference type="InterPro" id="IPR000157">
    <property type="entry name" value="TIR_dom"/>
</dbReference>
<dbReference type="AlphaFoldDB" id="A0A6J0MND4"/>
<name>A0A6J0MND4_RAPSA</name>
<dbReference type="RefSeq" id="XP_018473026.2">
    <property type="nucleotide sequence ID" value="XM_018617524.2"/>
</dbReference>
<gene>
    <name evidence="4" type="primary">LOC108844292</name>
</gene>
<dbReference type="SMART" id="SM00255">
    <property type="entry name" value="TIR"/>
    <property type="match status" value="1"/>
</dbReference>
<dbReference type="GO" id="GO:0006952">
    <property type="term" value="P:defense response"/>
    <property type="evidence" value="ECO:0007669"/>
    <property type="project" value="InterPro"/>
</dbReference>
<dbReference type="Proteomes" id="UP000504610">
    <property type="component" value="Chromosome 1"/>
</dbReference>
<evidence type="ECO:0000313" key="4">
    <source>
        <dbReference type="RefSeq" id="XP_018473026.2"/>
    </source>
</evidence>
<dbReference type="Gene3D" id="3.40.50.10140">
    <property type="entry name" value="Toll/interleukin-1 receptor homology (TIR) domain"/>
    <property type="match status" value="1"/>
</dbReference>
<dbReference type="KEGG" id="rsz:108844292"/>
<evidence type="ECO:0000313" key="3">
    <source>
        <dbReference type="Proteomes" id="UP000504610"/>
    </source>
</evidence>
<keyword evidence="1" id="KW-0520">NAD</keyword>
<dbReference type="InterPro" id="IPR044974">
    <property type="entry name" value="Disease_R_plants"/>
</dbReference>
<dbReference type="OrthoDB" id="6160824at2759"/>
<proteinExistence type="predicted"/>
<dbReference type="PANTHER" id="PTHR11017:SF443">
    <property type="entry name" value="TIR DOMAIN-CONTAINING PROTEIN"/>
    <property type="match status" value="1"/>
</dbReference>
<keyword evidence="3" id="KW-1185">Reference proteome</keyword>
<dbReference type="SUPFAM" id="SSF52540">
    <property type="entry name" value="P-loop containing nucleoside triphosphate hydrolases"/>
    <property type="match status" value="1"/>
</dbReference>
<dbReference type="PANTHER" id="PTHR11017">
    <property type="entry name" value="LEUCINE-RICH REPEAT-CONTAINING PROTEIN"/>
    <property type="match status" value="1"/>
</dbReference>
<organism evidence="3 4">
    <name type="scientific">Raphanus sativus</name>
    <name type="common">Radish</name>
    <name type="synonym">Raphanus raphanistrum var. sativus</name>
    <dbReference type="NCBI Taxonomy" id="3726"/>
    <lineage>
        <taxon>Eukaryota</taxon>
        <taxon>Viridiplantae</taxon>
        <taxon>Streptophyta</taxon>
        <taxon>Embryophyta</taxon>
        <taxon>Tracheophyta</taxon>
        <taxon>Spermatophyta</taxon>
        <taxon>Magnoliopsida</taxon>
        <taxon>eudicotyledons</taxon>
        <taxon>Gunneridae</taxon>
        <taxon>Pentapetalae</taxon>
        <taxon>rosids</taxon>
        <taxon>malvids</taxon>
        <taxon>Brassicales</taxon>
        <taxon>Brassicaceae</taxon>
        <taxon>Brassiceae</taxon>
        <taxon>Raphanus</taxon>
    </lineage>
</organism>
<dbReference type="FunFam" id="3.40.50.10140:FF:000007">
    <property type="entry name" value="Disease resistance protein (TIR-NBS-LRR class)"/>
    <property type="match status" value="1"/>
</dbReference>
<protein>
    <submittedName>
        <fullName evidence="4">Disease resistance protein Roq1</fullName>
    </submittedName>
</protein>
<reference evidence="4" key="2">
    <citation type="submission" date="2025-08" db="UniProtKB">
        <authorList>
            <consortium name="RefSeq"/>
        </authorList>
    </citation>
    <scope>IDENTIFICATION</scope>
    <source>
        <tissue evidence="4">Leaf</tissue>
    </source>
</reference>
<dbReference type="SUPFAM" id="SSF52200">
    <property type="entry name" value="Toll/Interleukin receptor TIR domain"/>
    <property type="match status" value="1"/>
</dbReference>
<dbReference type="InterPro" id="IPR035897">
    <property type="entry name" value="Toll_tir_struct_dom_sf"/>
</dbReference>
<sequence length="502" mass="58032">MNEECYALFREPSMVVLLAAMEKEFVAFRDELKKMAQYWEDQTASWSKKMRTWKMERETAKTVRRVKRSTQPAKQIVEVARDTQVREESRRHATSPFKRYATSLTYRSSKVLNKKRSLFTRIQMFSSSSSTTPQKFDVFLSFRGKDTRRIFISFLYKELIRMSIRTFKDDVELKSGRRISSDLLMAIEGSKIAVVVVSKKYPASPWCLHELVKIMDVEKQGSLTVMPIFYNVEPSHVRRQIEKVAEQFTKHEGREDHETVVSWRQALTNLASVSGHCSRDWEDDSKLVDEIIQRISNMLLLSATPSNDGISYQLGIDAHMKELYPLLALNSNEGVRLIGIWARGSSVRSALARFVYKKIHKKFQSKCFLENVKGIPQDCQMSNLREEFLIRIQGGYSTMKTSGLIRTRLMSQRVLLVANNVDKLEQLDALAEDFNCFGPGSIVIITTHDKQLLVGFGIKVVYEVECLRCFEVRQLFRQSAFRERDLYDCSELFSTISGTDLE</sequence>
<evidence type="ECO:0000256" key="1">
    <source>
        <dbReference type="ARBA" id="ARBA00023027"/>
    </source>
</evidence>
<dbReference type="GeneID" id="108844292"/>
<feature type="domain" description="TIR" evidence="2">
    <location>
        <begin position="134"/>
        <end position="299"/>
    </location>
</feature>
<accession>A0A6J0MND4</accession>
<dbReference type="GO" id="GO:0007165">
    <property type="term" value="P:signal transduction"/>
    <property type="evidence" value="ECO:0007669"/>
    <property type="project" value="InterPro"/>
</dbReference>
<reference evidence="3" key="1">
    <citation type="journal article" date="2019" name="Database">
        <title>The radish genome database (RadishGD): an integrated information resource for radish genomics.</title>
        <authorList>
            <person name="Yu H.J."/>
            <person name="Baek S."/>
            <person name="Lee Y.J."/>
            <person name="Cho A."/>
            <person name="Mun J.H."/>
        </authorList>
    </citation>
    <scope>NUCLEOTIDE SEQUENCE [LARGE SCALE GENOMIC DNA]</scope>
    <source>
        <strain evidence="3">cv. WK10039</strain>
    </source>
</reference>
<dbReference type="Gene3D" id="3.40.50.300">
    <property type="entry name" value="P-loop containing nucleotide triphosphate hydrolases"/>
    <property type="match status" value="1"/>
</dbReference>